<keyword evidence="4" id="KW-1003">Cell membrane</keyword>
<evidence type="ECO:0000256" key="7">
    <source>
        <dbReference type="ARBA" id="ARBA00023136"/>
    </source>
</evidence>
<dbReference type="GO" id="GO:0055085">
    <property type="term" value="P:transmembrane transport"/>
    <property type="evidence" value="ECO:0007669"/>
    <property type="project" value="TreeGrafter"/>
</dbReference>
<dbReference type="EMBL" id="CP036278">
    <property type="protein sequence ID" value="QDU59011.1"/>
    <property type="molecule type" value="Genomic_DNA"/>
</dbReference>
<feature type="transmembrane region" description="Helical" evidence="9">
    <location>
        <begin position="250"/>
        <end position="269"/>
    </location>
</feature>
<organism evidence="10 11">
    <name type="scientific">Aeoliella mucimassa</name>
    <dbReference type="NCBI Taxonomy" id="2527972"/>
    <lineage>
        <taxon>Bacteria</taxon>
        <taxon>Pseudomonadati</taxon>
        <taxon>Planctomycetota</taxon>
        <taxon>Planctomycetia</taxon>
        <taxon>Pirellulales</taxon>
        <taxon>Lacipirellulaceae</taxon>
        <taxon>Aeoliella</taxon>
    </lineage>
</organism>
<feature type="compositionally biased region" description="Low complexity" evidence="8">
    <location>
        <begin position="131"/>
        <end position="154"/>
    </location>
</feature>
<evidence type="ECO:0000256" key="6">
    <source>
        <dbReference type="ARBA" id="ARBA00022989"/>
    </source>
</evidence>
<feature type="transmembrane region" description="Helical" evidence="9">
    <location>
        <begin position="380"/>
        <end position="398"/>
    </location>
</feature>
<name>A0A518AWD9_9BACT</name>
<dbReference type="GO" id="GO:0005886">
    <property type="term" value="C:plasma membrane"/>
    <property type="evidence" value="ECO:0007669"/>
    <property type="project" value="UniProtKB-SubCell"/>
</dbReference>
<evidence type="ECO:0000256" key="9">
    <source>
        <dbReference type="SAM" id="Phobius"/>
    </source>
</evidence>
<feature type="transmembrane region" description="Helical" evidence="9">
    <location>
        <begin position="12"/>
        <end position="33"/>
    </location>
</feature>
<evidence type="ECO:0000256" key="3">
    <source>
        <dbReference type="ARBA" id="ARBA00022448"/>
    </source>
</evidence>
<evidence type="ECO:0000313" key="10">
    <source>
        <dbReference type="EMBL" id="QDU59011.1"/>
    </source>
</evidence>
<evidence type="ECO:0000256" key="5">
    <source>
        <dbReference type="ARBA" id="ARBA00022692"/>
    </source>
</evidence>
<feature type="transmembrane region" description="Helical" evidence="9">
    <location>
        <begin position="298"/>
        <end position="328"/>
    </location>
</feature>
<evidence type="ECO:0000256" key="1">
    <source>
        <dbReference type="ARBA" id="ARBA00004651"/>
    </source>
</evidence>
<dbReference type="PANTHER" id="PTHR21716">
    <property type="entry name" value="TRANSMEMBRANE PROTEIN"/>
    <property type="match status" value="1"/>
</dbReference>
<comment type="similarity">
    <text evidence="2">Belongs to the autoinducer-2 exporter (AI-2E) (TC 2.A.86) family.</text>
</comment>
<feature type="transmembrane region" description="Helical" evidence="9">
    <location>
        <begin position="69"/>
        <end position="95"/>
    </location>
</feature>
<feature type="transmembrane region" description="Helical" evidence="9">
    <location>
        <begin position="410"/>
        <end position="434"/>
    </location>
</feature>
<dbReference type="InterPro" id="IPR002549">
    <property type="entry name" value="AI-2E-like"/>
</dbReference>
<keyword evidence="6 9" id="KW-1133">Transmembrane helix</keyword>
<feature type="region of interest" description="Disordered" evidence="8">
    <location>
        <begin position="122"/>
        <end position="214"/>
    </location>
</feature>
<keyword evidence="5 9" id="KW-0812">Transmembrane</keyword>
<evidence type="ECO:0000256" key="4">
    <source>
        <dbReference type="ARBA" id="ARBA00022475"/>
    </source>
</evidence>
<evidence type="ECO:0000256" key="2">
    <source>
        <dbReference type="ARBA" id="ARBA00009773"/>
    </source>
</evidence>
<evidence type="ECO:0000313" key="11">
    <source>
        <dbReference type="Proteomes" id="UP000315750"/>
    </source>
</evidence>
<comment type="subcellular location">
    <subcellularLocation>
        <location evidence="1">Cell membrane</location>
        <topology evidence="1">Multi-pass membrane protein</topology>
    </subcellularLocation>
</comment>
<dbReference type="KEGG" id="amuc:Pan181_52520"/>
<accession>A0A518AWD9</accession>
<keyword evidence="11" id="KW-1185">Reference proteome</keyword>
<dbReference type="RefSeq" id="WP_145251625.1">
    <property type="nucleotide sequence ID" value="NZ_CP036278.1"/>
</dbReference>
<dbReference type="PANTHER" id="PTHR21716:SF53">
    <property type="entry name" value="PERMEASE PERM-RELATED"/>
    <property type="match status" value="1"/>
</dbReference>
<dbReference type="AlphaFoldDB" id="A0A518AWD9"/>
<keyword evidence="3" id="KW-0813">Transport</keyword>
<gene>
    <name evidence="10" type="primary">tqsA</name>
    <name evidence="10" type="ORF">Pan181_52520</name>
</gene>
<feature type="transmembrane region" description="Helical" evidence="9">
    <location>
        <begin position="40"/>
        <end position="57"/>
    </location>
</feature>
<evidence type="ECO:0000256" key="8">
    <source>
        <dbReference type="SAM" id="MobiDB-lite"/>
    </source>
</evidence>
<keyword evidence="7 9" id="KW-0472">Membrane</keyword>
<dbReference type="Proteomes" id="UP000315750">
    <property type="component" value="Chromosome"/>
</dbReference>
<dbReference type="OrthoDB" id="9799225at2"/>
<dbReference type="Pfam" id="PF01594">
    <property type="entry name" value="AI-2E_transport"/>
    <property type="match status" value="2"/>
</dbReference>
<proteinExistence type="inferred from homology"/>
<protein>
    <submittedName>
        <fullName evidence="10">AI-2 transport protein TqsA</fullName>
    </submittedName>
</protein>
<sequence>MDIDPQLLRDSHIRTSALVVLTFIAMAAAMYFLRPVLMPFVLALFIASGLAPVLNGVQKLFGSTRPMTIFITALISITVTVALCVVIWVSVLGLIDQQGQYRAGFNEMLGHISDKIEEFYPAETSQSAPGTIPTTKPAPAETAAAEAAATPLVETEPEEPEVTEPTVTDPVETEDAEKEEPGAAKPSETEQEETEETPPPKQDKESPSEDLSEDDLEQIAKYSNKGRLAPLNTFIGNRIEVIVRLVANELIVVFSSGLLVMIFLFFLLLGGSNVTLPEENIWRDVDGHVRQYIVTKSLISLVTGAVFGLVLWLFGVPLAFVLGILAFLLNFIPNLGPIIASLLPLPLIWVVMESTWAYEAAVEAGQTPTGENPGMSMTKGIIALALVSIVQFTSGNVVEPKIMGDQFRLHPIAILLSLMFWYMIWGLVGAFLAVPITSALKIVFAELEGTRPVADLLEGNLSILAKRDTPQQA</sequence>
<reference evidence="10 11" key="1">
    <citation type="submission" date="2019-02" db="EMBL/GenBank/DDBJ databases">
        <title>Deep-cultivation of Planctomycetes and their phenomic and genomic characterization uncovers novel biology.</title>
        <authorList>
            <person name="Wiegand S."/>
            <person name="Jogler M."/>
            <person name="Boedeker C."/>
            <person name="Pinto D."/>
            <person name="Vollmers J."/>
            <person name="Rivas-Marin E."/>
            <person name="Kohn T."/>
            <person name="Peeters S.H."/>
            <person name="Heuer A."/>
            <person name="Rast P."/>
            <person name="Oberbeckmann S."/>
            <person name="Bunk B."/>
            <person name="Jeske O."/>
            <person name="Meyerdierks A."/>
            <person name="Storesund J.E."/>
            <person name="Kallscheuer N."/>
            <person name="Luecker S."/>
            <person name="Lage O.M."/>
            <person name="Pohl T."/>
            <person name="Merkel B.J."/>
            <person name="Hornburger P."/>
            <person name="Mueller R.-W."/>
            <person name="Bruemmer F."/>
            <person name="Labrenz M."/>
            <person name="Spormann A.M."/>
            <person name="Op den Camp H."/>
            <person name="Overmann J."/>
            <person name="Amann R."/>
            <person name="Jetten M.S.M."/>
            <person name="Mascher T."/>
            <person name="Medema M.H."/>
            <person name="Devos D.P."/>
            <person name="Kaster A.-K."/>
            <person name="Ovreas L."/>
            <person name="Rohde M."/>
            <person name="Galperin M.Y."/>
            <person name="Jogler C."/>
        </authorList>
    </citation>
    <scope>NUCLEOTIDE SEQUENCE [LARGE SCALE GENOMIC DNA]</scope>
    <source>
        <strain evidence="10 11">Pan181</strain>
    </source>
</reference>